<dbReference type="Pfam" id="PF00440">
    <property type="entry name" value="TetR_N"/>
    <property type="match status" value="1"/>
</dbReference>
<dbReference type="RefSeq" id="WP_115414371.1">
    <property type="nucleotide sequence ID" value="NZ_CP031356.1"/>
</dbReference>
<name>A0A345YRS2_9MICO</name>
<dbReference type="PANTHER" id="PTHR30055:SF234">
    <property type="entry name" value="HTH-TYPE TRANSCRIPTIONAL REGULATOR BETI"/>
    <property type="match status" value="1"/>
</dbReference>
<dbReference type="InterPro" id="IPR036271">
    <property type="entry name" value="Tet_transcr_reg_TetR-rel_C_sf"/>
</dbReference>
<keyword evidence="8" id="KW-1185">Reference proteome</keyword>
<dbReference type="PANTHER" id="PTHR30055">
    <property type="entry name" value="HTH-TYPE TRANSCRIPTIONAL REGULATOR RUTR"/>
    <property type="match status" value="1"/>
</dbReference>
<evidence type="ECO:0000256" key="1">
    <source>
        <dbReference type="ARBA" id="ARBA00023015"/>
    </source>
</evidence>
<reference evidence="6 8" key="1">
    <citation type="submission" date="2018-07" db="EMBL/GenBank/DDBJ databases">
        <title>Brachybacterium saurashtrense DSM 23186 genome sequence.</title>
        <authorList>
            <person name="Guo L."/>
        </authorList>
    </citation>
    <scope>NUCLEOTIDE SEQUENCE [LARGE SCALE GENOMIC DNA]</scope>
    <source>
        <strain evidence="6 8">DSM 23186</strain>
    </source>
</reference>
<evidence type="ECO:0000256" key="4">
    <source>
        <dbReference type="PROSITE-ProRule" id="PRU00335"/>
    </source>
</evidence>
<sequence>MVPQIGTGSTPGRADRARNRAQLVSAARDVIHEQGVDAPLSTIADRADLSPATLYRHFPNRAGLLAAVYESEIDRCGSLLDHAVDADGAGAAIFRTIREFASIEAEQPGIMTPLIEKLDVTDELAEFQTSALAQLESLIARARRERSVRADLDLGDIRIILTTIRAVSRATPNDARAQALRAVELFERGCRRL</sequence>
<dbReference type="SUPFAM" id="SSF46689">
    <property type="entry name" value="Homeodomain-like"/>
    <property type="match status" value="1"/>
</dbReference>
<evidence type="ECO:0000256" key="3">
    <source>
        <dbReference type="ARBA" id="ARBA00023163"/>
    </source>
</evidence>
<dbReference type="InterPro" id="IPR050109">
    <property type="entry name" value="HTH-type_TetR-like_transc_reg"/>
</dbReference>
<gene>
    <name evidence="6" type="ORF">DWV08_14065</name>
    <name evidence="7" type="ORF">DXU92_16895</name>
</gene>
<evidence type="ECO:0000313" key="9">
    <source>
        <dbReference type="Proteomes" id="UP000282185"/>
    </source>
</evidence>
<dbReference type="EMBL" id="QSWH01000014">
    <property type="protein sequence ID" value="RRR20769.1"/>
    <property type="molecule type" value="Genomic_DNA"/>
</dbReference>
<organism evidence="7 9">
    <name type="scientific">Brachybacterium saurashtrense</name>
    <dbReference type="NCBI Taxonomy" id="556288"/>
    <lineage>
        <taxon>Bacteria</taxon>
        <taxon>Bacillati</taxon>
        <taxon>Actinomycetota</taxon>
        <taxon>Actinomycetes</taxon>
        <taxon>Micrococcales</taxon>
        <taxon>Dermabacteraceae</taxon>
        <taxon>Brachybacterium</taxon>
    </lineage>
</organism>
<dbReference type="InterPro" id="IPR001647">
    <property type="entry name" value="HTH_TetR"/>
</dbReference>
<protein>
    <submittedName>
        <fullName evidence="7">TetR/AcrR family transcriptional regulator</fullName>
    </submittedName>
</protein>
<evidence type="ECO:0000256" key="2">
    <source>
        <dbReference type="ARBA" id="ARBA00023125"/>
    </source>
</evidence>
<feature type="DNA-binding region" description="H-T-H motif" evidence="4">
    <location>
        <begin position="39"/>
        <end position="58"/>
    </location>
</feature>
<evidence type="ECO:0000313" key="8">
    <source>
        <dbReference type="Proteomes" id="UP000254236"/>
    </source>
</evidence>
<accession>A0A345YRS2</accession>
<keyword evidence="2 4" id="KW-0238">DNA-binding</keyword>
<dbReference type="GO" id="GO:0003700">
    <property type="term" value="F:DNA-binding transcription factor activity"/>
    <property type="evidence" value="ECO:0007669"/>
    <property type="project" value="TreeGrafter"/>
</dbReference>
<dbReference type="InterPro" id="IPR049445">
    <property type="entry name" value="TetR_SbtR-like_C"/>
</dbReference>
<dbReference type="InterPro" id="IPR009057">
    <property type="entry name" value="Homeodomain-like_sf"/>
</dbReference>
<dbReference type="Pfam" id="PF21597">
    <property type="entry name" value="TetR_C_43"/>
    <property type="match status" value="1"/>
</dbReference>
<dbReference type="GO" id="GO:0000976">
    <property type="term" value="F:transcription cis-regulatory region binding"/>
    <property type="evidence" value="ECO:0007669"/>
    <property type="project" value="TreeGrafter"/>
</dbReference>
<evidence type="ECO:0000313" key="6">
    <source>
        <dbReference type="EMBL" id="AXK46624.1"/>
    </source>
</evidence>
<evidence type="ECO:0000313" key="7">
    <source>
        <dbReference type="EMBL" id="RRR20769.1"/>
    </source>
</evidence>
<keyword evidence="1" id="KW-0805">Transcription regulation</keyword>
<dbReference type="PROSITE" id="PS50977">
    <property type="entry name" value="HTH_TETR_2"/>
    <property type="match status" value="1"/>
</dbReference>
<evidence type="ECO:0000259" key="5">
    <source>
        <dbReference type="PROSITE" id="PS50977"/>
    </source>
</evidence>
<dbReference type="Proteomes" id="UP000282185">
    <property type="component" value="Unassembled WGS sequence"/>
</dbReference>
<dbReference type="PRINTS" id="PR00455">
    <property type="entry name" value="HTHTETR"/>
</dbReference>
<keyword evidence="3" id="KW-0804">Transcription</keyword>
<dbReference type="Gene3D" id="1.10.357.10">
    <property type="entry name" value="Tetracycline Repressor, domain 2"/>
    <property type="match status" value="1"/>
</dbReference>
<dbReference type="OrthoDB" id="3192968at2"/>
<dbReference type="SUPFAM" id="SSF48498">
    <property type="entry name" value="Tetracyclin repressor-like, C-terminal domain"/>
    <property type="match status" value="1"/>
</dbReference>
<proteinExistence type="predicted"/>
<dbReference type="Proteomes" id="UP000254236">
    <property type="component" value="Chromosome"/>
</dbReference>
<feature type="domain" description="HTH tetR-type" evidence="5">
    <location>
        <begin position="17"/>
        <end position="76"/>
    </location>
</feature>
<dbReference type="EMBL" id="CP031356">
    <property type="protein sequence ID" value="AXK46624.1"/>
    <property type="molecule type" value="Genomic_DNA"/>
</dbReference>
<dbReference type="AlphaFoldDB" id="A0A345YRS2"/>
<dbReference type="KEGG" id="bsau:DWV08_14065"/>
<reference evidence="7 9" key="2">
    <citation type="submission" date="2018-08" db="EMBL/GenBank/DDBJ databases">
        <title>Brachybacterium saurashtrense DSM 23186.</title>
        <authorList>
            <person name="Li Y."/>
        </authorList>
    </citation>
    <scope>NUCLEOTIDE SEQUENCE [LARGE SCALE GENOMIC DNA]</scope>
    <source>
        <strain evidence="7 9">DSM 23186</strain>
    </source>
</reference>